<sequence>MEYSTKFLAMIAFLSVLTTISEPAFANFTCSVQCTNASGAPAGKKTTSSVQQPQQCEPFIKKEAKKCPGGNANGDAGGYATIKIRDGKPVR</sequence>
<feature type="chain" id="PRO_5046711383" evidence="1">
    <location>
        <begin position="27"/>
        <end position="91"/>
    </location>
</feature>
<reference evidence="2 3" key="1">
    <citation type="submission" date="2024-05" db="EMBL/GenBank/DDBJ databases">
        <authorList>
            <person name="Jiang F."/>
        </authorList>
    </citation>
    <scope>NUCLEOTIDE SEQUENCE [LARGE SCALE GENOMIC DNA]</scope>
    <source>
        <strain evidence="2 3">LZ166</strain>
    </source>
</reference>
<protein>
    <submittedName>
        <fullName evidence="2">Uncharacterized protein</fullName>
    </submittedName>
</protein>
<proteinExistence type="predicted"/>
<comment type="caution">
    <text evidence="2">The sequence shown here is derived from an EMBL/GenBank/DDBJ whole genome shotgun (WGS) entry which is preliminary data.</text>
</comment>
<evidence type="ECO:0000256" key="1">
    <source>
        <dbReference type="SAM" id="SignalP"/>
    </source>
</evidence>
<gene>
    <name evidence="2" type="ORF">ABGN05_04025</name>
</gene>
<keyword evidence="3" id="KW-1185">Reference proteome</keyword>
<dbReference type="Proteomes" id="UP001556692">
    <property type="component" value="Unassembled WGS sequence"/>
</dbReference>
<evidence type="ECO:0000313" key="2">
    <source>
        <dbReference type="EMBL" id="MEX0404828.1"/>
    </source>
</evidence>
<dbReference type="EMBL" id="JBDPGJ010000001">
    <property type="protein sequence ID" value="MEX0404828.1"/>
    <property type="molecule type" value="Genomic_DNA"/>
</dbReference>
<evidence type="ECO:0000313" key="3">
    <source>
        <dbReference type="Proteomes" id="UP001556692"/>
    </source>
</evidence>
<dbReference type="RefSeq" id="WP_367952696.1">
    <property type="nucleotide sequence ID" value="NZ_JBDPGJ010000001.1"/>
</dbReference>
<feature type="signal peptide" evidence="1">
    <location>
        <begin position="1"/>
        <end position="26"/>
    </location>
</feature>
<accession>A0ABV3SEU9</accession>
<keyword evidence="1" id="KW-0732">Signal</keyword>
<organism evidence="2 3">
    <name type="scientific">Aquibium pacificus</name>
    <dbReference type="NCBI Taxonomy" id="3153579"/>
    <lineage>
        <taxon>Bacteria</taxon>
        <taxon>Pseudomonadati</taxon>
        <taxon>Pseudomonadota</taxon>
        <taxon>Alphaproteobacteria</taxon>
        <taxon>Hyphomicrobiales</taxon>
        <taxon>Phyllobacteriaceae</taxon>
        <taxon>Aquibium</taxon>
    </lineage>
</organism>
<name>A0ABV3SEU9_9HYPH</name>